<evidence type="ECO:0000313" key="3">
    <source>
        <dbReference type="EMBL" id="BDR58430.1"/>
    </source>
</evidence>
<feature type="region of interest" description="Disordered" evidence="1">
    <location>
        <begin position="27"/>
        <end position="53"/>
    </location>
</feature>
<dbReference type="Proteomes" id="UP001321861">
    <property type="component" value="Chromosome"/>
</dbReference>
<gene>
    <name evidence="2" type="ORF">XA3_07820</name>
    <name evidence="3" type="ORF">XA3_08710</name>
</gene>
<evidence type="ECO:0000256" key="1">
    <source>
        <dbReference type="SAM" id="MobiDB-lite"/>
    </source>
</evidence>
<dbReference type="EMBL" id="AP026802">
    <property type="protein sequence ID" value="BDR58430.1"/>
    <property type="molecule type" value="Genomic_DNA"/>
</dbReference>
<reference evidence="3 4" key="1">
    <citation type="journal article" date="2023" name="Microbiol. Spectr.">
        <title>Symbiosis of Carpenter Bees with Uncharacterized Lactic Acid Bacteria Showing NAD Auxotrophy.</title>
        <authorList>
            <person name="Kawasaki S."/>
            <person name="Ozawa K."/>
            <person name="Mori T."/>
            <person name="Yamamoto A."/>
            <person name="Ito M."/>
            <person name="Ohkuma M."/>
            <person name="Sakamoto M."/>
            <person name="Matsutani M."/>
        </authorList>
    </citation>
    <scope>NUCLEOTIDE SEQUENCE [LARGE SCALE GENOMIC DNA]</scope>
    <source>
        <strain evidence="3 4">XA3</strain>
    </source>
</reference>
<dbReference type="KEGG" id="xap:XA3_08710"/>
<evidence type="ECO:0000313" key="4">
    <source>
        <dbReference type="Proteomes" id="UP001321861"/>
    </source>
</evidence>
<proteinExistence type="predicted"/>
<keyword evidence="4" id="KW-1185">Reference proteome</keyword>
<organism evidence="3 4">
    <name type="scientific">Xylocopilactobacillus apicola</name>
    <dbReference type="NCBI Taxonomy" id="2932184"/>
    <lineage>
        <taxon>Bacteria</taxon>
        <taxon>Bacillati</taxon>
        <taxon>Bacillota</taxon>
        <taxon>Bacilli</taxon>
        <taxon>Lactobacillales</taxon>
        <taxon>Lactobacillaceae</taxon>
        <taxon>Xylocopilactobacillus</taxon>
    </lineage>
</organism>
<dbReference type="KEGG" id="xap:XA3_07820"/>
<dbReference type="AlphaFoldDB" id="A0AAU9D7Y3"/>
<accession>A0AAU9D7Y3</accession>
<protein>
    <submittedName>
        <fullName evidence="3">Uncharacterized protein</fullName>
    </submittedName>
</protein>
<sequence>MKIFLRIPGGRDTEKVEKREVVKLRTPVEEINSERDSKNRREGRKTTKDNENY</sequence>
<evidence type="ECO:0000313" key="2">
    <source>
        <dbReference type="EMBL" id="BDR58341.1"/>
    </source>
</evidence>
<dbReference type="EMBL" id="AP026802">
    <property type="protein sequence ID" value="BDR58341.1"/>
    <property type="molecule type" value="Genomic_DNA"/>
</dbReference>
<name>A0AAU9D7Y3_9LACO</name>